<gene>
    <name evidence="2" type="ORF">H3309_10180</name>
</gene>
<name>A0A7G5IEH7_9SPHN</name>
<dbReference type="Proteomes" id="UP000515292">
    <property type="component" value="Chromosome"/>
</dbReference>
<accession>A0A7G5IEH7</accession>
<evidence type="ECO:0000313" key="3">
    <source>
        <dbReference type="Proteomes" id="UP000515292"/>
    </source>
</evidence>
<evidence type="ECO:0000313" key="2">
    <source>
        <dbReference type="EMBL" id="QMW21769.1"/>
    </source>
</evidence>
<evidence type="ECO:0000259" key="1">
    <source>
        <dbReference type="Pfam" id="PF01850"/>
    </source>
</evidence>
<dbReference type="EMBL" id="CP059851">
    <property type="protein sequence ID" value="QMW21769.1"/>
    <property type="molecule type" value="Genomic_DNA"/>
</dbReference>
<dbReference type="InterPro" id="IPR002716">
    <property type="entry name" value="PIN_dom"/>
</dbReference>
<dbReference type="PANTHER" id="PTHR39664:SF2">
    <property type="entry name" value="NUCLEIC ACID-BINDING PROTEIN, CONTAINING PIN DOMAIN-RELATED"/>
    <property type="match status" value="1"/>
</dbReference>
<reference evidence="2 3" key="1">
    <citation type="submission" date="2020-07" db="EMBL/GenBank/DDBJ databases">
        <title>Complete genome sequence for Sandaracinobacter sp. M6.</title>
        <authorList>
            <person name="Tang Y."/>
            <person name="Liu Q."/>
            <person name="Guo Z."/>
            <person name="Lei P."/>
            <person name="Huang B."/>
        </authorList>
    </citation>
    <scope>NUCLEOTIDE SEQUENCE [LARGE SCALE GENOMIC DNA]</scope>
    <source>
        <strain evidence="2 3">M6</strain>
    </source>
</reference>
<dbReference type="Gene3D" id="3.40.50.1010">
    <property type="entry name" value="5'-nuclease"/>
    <property type="match status" value="1"/>
</dbReference>
<sequence length="128" mass="14187">MRAVDTSVLARALMQDDPIQTPLAIEWLRGGAHVPITVLLELDWVLRSRMAMKREAVADTLEGLLDLPGIVVDVPDLVRWAIGKSRVGADLADMLHLVAARQCESFATFDRDFARRAEGSPVRVELIE</sequence>
<dbReference type="AlphaFoldDB" id="A0A7G5IEH7"/>
<dbReference type="SUPFAM" id="SSF88723">
    <property type="entry name" value="PIN domain-like"/>
    <property type="match status" value="1"/>
</dbReference>
<dbReference type="KEGG" id="sand:H3309_10180"/>
<proteinExistence type="predicted"/>
<feature type="domain" description="PIN" evidence="1">
    <location>
        <begin position="4"/>
        <end position="118"/>
    </location>
</feature>
<dbReference type="RefSeq" id="WP_182294615.1">
    <property type="nucleotide sequence ID" value="NZ_CP059851.1"/>
</dbReference>
<organism evidence="2 3">
    <name type="scientific">Sandaracinobacteroides saxicola</name>
    <dbReference type="NCBI Taxonomy" id="2759707"/>
    <lineage>
        <taxon>Bacteria</taxon>
        <taxon>Pseudomonadati</taxon>
        <taxon>Pseudomonadota</taxon>
        <taxon>Alphaproteobacteria</taxon>
        <taxon>Sphingomonadales</taxon>
        <taxon>Sphingosinicellaceae</taxon>
        <taxon>Sandaracinobacteroides</taxon>
    </lineage>
</organism>
<dbReference type="CDD" id="cd18683">
    <property type="entry name" value="PIN_VapC-like"/>
    <property type="match status" value="1"/>
</dbReference>
<dbReference type="Pfam" id="PF01850">
    <property type="entry name" value="PIN"/>
    <property type="match status" value="1"/>
</dbReference>
<dbReference type="PANTHER" id="PTHR39664">
    <property type="match status" value="1"/>
</dbReference>
<keyword evidence="3" id="KW-1185">Reference proteome</keyword>
<protein>
    <submittedName>
        <fullName evidence="2">Type II toxin-antitoxin system VapC family toxin</fullName>
    </submittedName>
</protein>
<dbReference type="InterPro" id="IPR029060">
    <property type="entry name" value="PIN-like_dom_sf"/>
</dbReference>